<dbReference type="CDD" id="cd06503">
    <property type="entry name" value="ATP-synt_Fo_b"/>
    <property type="match status" value="1"/>
</dbReference>
<evidence type="ECO:0000256" key="11">
    <source>
        <dbReference type="ARBA" id="ARBA00025614"/>
    </source>
</evidence>
<keyword evidence="2 13" id="KW-0813">Transport</keyword>
<dbReference type="GO" id="GO:0046961">
    <property type="term" value="F:proton-transporting ATPase activity, rotational mechanism"/>
    <property type="evidence" value="ECO:0007669"/>
    <property type="project" value="TreeGrafter"/>
</dbReference>
<comment type="similarity">
    <text evidence="1 13 14">Belongs to the ATPase B chain family.</text>
</comment>
<keyword evidence="13" id="KW-1003">Cell membrane</keyword>
<organism evidence="16 17">
    <name type="scientific">Micavibrio aeruginosavorus</name>
    <dbReference type="NCBI Taxonomy" id="349221"/>
    <lineage>
        <taxon>Bacteria</taxon>
        <taxon>Pseudomonadati</taxon>
        <taxon>Bdellovibrionota</taxon>
        <taxon>Bdellovibrionia</taxon>
        <taxon>Bdellovibrionales</taxon>
        <taxon>Pseudobdellovibrionaceae</taxon>
        <taxon>Micavibrio</taxon>
    </lineage>
</organism>
<evidence type="ECO:0000256" key="7">
    <source>
        <dbReference type="ARBA" id="ARBA00023065"/>
    </source>
</evidence>
<gene>
    <name evidence="13" type="primary">atpF</name>
    <name evidence="16" type="ORF">HYS17_07810</name>
</gene>
<evidence type="ECO:0000256" key="9">
    <source>
        <dbReference type="ARBA" id="ARBA00023310"/>
    </source>
</evidence>
<comment type="function">
    <text evidence="11">Component of the F(0) channel, it forms part of the peripheral stalk, linking F(1) to F(0). The b'-subunit is a diverged and duplicated form of b found in plants and photosynthetic bacteria.</text>
</comment>
<evidence type="ECO:0000256" key="13">
    <source>
        <dbReference type="HAMAP-Rule" id="MF_01398"/>
    </source>
</evidence>
<evidence type="ECO:0000256" key="4">
    <source>
        <dbReference type="ARBA" id="ARBA00022692"/>
    </source>
</evidence>
<evidence type="ECO:0000256" key="14">
    <source>
        <dbReference type="RuleBase" id="RU003848"/>
    </source>
</evidence>
<evidence type="ECO:0000256" key="5">
    <source>
        <dbReference type="ARBA" id="ARBA00022781"/>
    </source>
</evidence>
<evidence type="ECO:0000256" key="2">
    <source>
        <dbReference type="ARBA" id="ARBA00022448"/>
    </source>
</evidence>
<keyword evidence="9 13" id="KW-0066">ATP synthesis</keyword>
<feature type="coiled-coil region" evidence="15">
    <location>
        <begin position="31"/>
        <end position="127"/>
    </location>
</feature>
<evidence type="ECO:0000256" key="6">
    <source>
        <dbReference type="ARBA" id="ARBA00022989"/>
    </source>
</evidence>
<dbReference type="EMBL" id="CP066681">
    <property type="protein sequence ID" value="QQG35444.1"/>
    <property type="molecule type" value="Genomic_DNA"/>
</dbReference>
<dbReference type="Proteomes" id="UP000595362">
    <property type="component" value="Chromosome"/>
</dbReference>
<keyword evidence="3 13" id="KW-0138">CF(0)</keyword>
<evidence type="ECO:0000256" key="1">
    <source>
        <dbReference type="ARBA" id="ARBA00005513"/>
    </source>
</evidence>
<dbReference type="InterPro" id="IPR002146">
    <property type="entry name" value="ATP_synth_b/b'su_bac/chlpt"/>
</dbReference>
<comment type="function">
    <text evidence="10 13">F(1)F(0) ATP synthase produces ATP from ADP in the presence of a proton or sodium gradient. F-type ATPases consist of two structural domains, F(1) containing the extramembraneous catalytic core and F(0) containing the membrane proton channel, linked together by a central stalk and a peripheral stalk. During catalysis, ATP synthesis in the catalytic domain of F(1) is coupled via a rotary mechanism of the central stalk subunits to proton translocation.</text>
</comment>
<keyword evidence="4 13" id="KW-0812">Transmembrane</keyword>
<dbReference type="GO" id="GO:0045259">
    <property type="term" value="C:proton-transporting ATP synthase complex"/>
    <property type="evidence" value="ECO:0007669"/>
    <property type="project" value="UniProtKB-KW"/>
</dbReference>
<dbReference type="PANTHER" id="PTHR33445">
    <property type="entry name" value="ATP SYNTHASE SUBUNIT B', CHLOROPLASTIC"/>
    <property type="match status" value="1"/>
</dbReference>
<keyword evidence="5 13" id="KW-0375">Hydrogen ion transport</keyword>
<evidence type="ECO:0000256" key="8">
    <source>
        <dbReference type="ARBA" id="ARBA00023136"/>
    </source>
</evidence>
<evidence type="ECO:0000256" key="15">
    <source>
        <dbReference type="SAM" id="Coils"/>
    </source>
</evidence>
<name>A0A7T5R0U5_9BACT</name>
<keyword evidence="7 13" id="KW-0406">Ion transport</keyword>
<keyword evidence="8 13" id="KW-0472">Membrane</keyword>
<dbReference type="Pfam" id="PF00430">
    <property type="entry name" value="ATP-synt_B"/>
    <property type="match status" value="1"/>
</dbReference>
<protein>
    <recommendedName>
        <fullName evidence="13">ATP synthase subunit b</fullName>
    </recommendedName>
    <alternativeName>
        <fullName evidence="13">ATP synthase F(0) sector subunit b</fullName>
    </alternativeName>
    <alternativeName>
        <fullName evidence="13">ATPase subunit I</fullName>
    </alternativeName>
    <alternativeName>
        <fullName evidence="13">F-type ATPase subunit b</fullName>
        <shortName evidence="13">F-ATPase subunit b</shortName>
    </alternativeName>
</protein>
<evidence type="ECO:0000313" key="17">
    <source>
        <dbReference type="Proteomes" id="UP000595362"/>
    </source>
</evidence>
<reference evidence="16 17" key="1">
    <citation type="submission" date="2020-07" db="EMBL/GenBank/DDBJ databases">
        <title>Huge and variable diversity of episymbiotic CPR bacteria and DPANN archaea in groundwater ecosystems.</title>
        <authorList>
            <person name="He C.Y."/>
            <person name="Keren R."/>
            <person name="Whittaker M."/>
            <person name="Farag I.F."/>
            <person name="Doudna J."/>
            <person name="Cate J.H.D."/>
            <person name="Banfield J.F."/>
        </authorList>
    </citation>
    <scope>NUCLEOTIDE SEQUENCE [LARGE SCALE GENOMIC DNA]</scope>
    <source>
        <strain evidence="16">NC_groundwater_70_Ag_B-0.1um_54_66</strain>
    </source>
</reference>
<evidence type="ECO:0000256" key="3">
    <source>
        <dbReference type="ARBA" id="ARBA00022547"/>
    </source>
</evidence>
<dbReference type="InterPro" id="IPR050059">
    <property type="entry name" value="ATP_synthase_B_chain"/>
</dbReference>
<evidence type="ECO:0000313" key="16">
    <source>
        <dbReference type="EMBL" id="QQG35444.1"/>
    </source>
</evidence>
<dbReference type="AlphaFoldDB" id="A0A7T5R0U5"/>
<accession>A0A7T5R0U5</accession>
<proteinExistence type="inferred from homology"/>
<keyword evidence="6 13" id="KW-1133">Transmembrane helix</keyword>
<comment type="subunit">
    <text evidence="13">F-type ATPases have 2 components, F(1) - the catalytic core - and F(0) - the membrane proton channel. F(1) has five subunits: alpha(3), beta(3), gamma(1), delta(1), epsilon(1). F(0) has three main subunits: a(1), b(2) and c(10-14). The alpha and beta chains form an alternating ring which encloses part of the gamma chain. F(1) is attached to F(0) by a central stalk formed by the gamma and epsilon chains, while a peripheral stalk is formed by the delta and b chains.</text>
</comment>
<dbReference type="GO" id="GO:0046933">
    <property type="term" value="F:proton-transporting ATP synthase activity, rotational mechanism"/>
    <property type="evidence" value="ECO:0007669"/>
    <property type="project" value="UniProtKB-UniRule"/>
</dbReference>
<feature type="transmembrane region" description="Helical" evidence="13">
    <location>
        <begin position="12"/>
        <end position="32"/>
    </location>
</feature>
<dbReference type="PANTHER" id="PTHR33445:SF1">
    <property type="entry name" value="ATP SYNTHASE SUBUNIT B"/>
    <property type="match status" value="1"/>
</dbReference>
<sequence>MELLTEATNWVLISFAIFALGFLKFGRGALLGKLDRRIEEIRKEIETAESLRIEAQELLAQYQRKQRDAAREAETIIATAQKHAAEIQKQAEADLNELMSRKESQLKDRLQRMEEKAVQEIKSYAAELSVKATAEIIAKQMDQATNDRLVDQSVKSIAAQLRQ</sequence>
<evidence type="ECO:0000256" key="12">
    <source>
        <dbReference type="ARBA" id="ARBA00037847"/>
    </source>
</evidence>
<dbReference type="HAMAP" id="MF_01398">
    <property type="entry name" value="ATP_synth_b_bprime"/>
    <property type="match status" value="1"/>
</dbReference>
<dbReference type="GO" id="GO:0005886">
    <property type="term" value="C:plasma membrane"/>
    <property type="evidence" value="ECO:0007669"/>
    <property type="project" value="UniProtKB-SubCell"/>
</dbReference>
<dbReference type="GO" id="GO:0012505">
    <property type="term" value="C:endomembrane system"/>
    <property type="evidence" value="ECO:0007669"/>
    <property type="project" value="UniProtKB-SubCell"/>
</dbReference>
<comment type="subcellular location">
    <subcellularLocation>
        <location evidence="13">Cell membrane</location>
        <topology evidence="13">Single-pass membrane protein</topology>
    </subcellularLocation>
    <subcellularLocation>
        <location evidence="12">Endomembrane system</location>
        <topology evidence="12">Single-pass membrane protein</topology>
    </subcellularLocation>
</comment>
<evidence type="ECO:0000256" key="10">
    <source>
        <dbReference type="ARBA" id="ARBA00025198"/>
    </source>
</evidence>
<keyword evidence="15" id="KW-0175">Coiled coil</keyword>